<dbReference type="Pfam" id="PF00583">
    <property type="entry name" value="Acetyltransf_1"/>
    <property type="match status" value="1"/>
</dbReference>
<dbReference type="CDD" id="cd04301">
    <property type="entry name" value="NAT_SF"/>
    <property type="match status" value="1"/>
</dbReference>
<evidence type="ECO:0000313" key="3">
    <source>
        <dbReference type="Proteomes" id="UP001236652"/>
    </source>
</evidence>
<name>A0ABY8UXM4_9BACI</name>
<evidence type="ECO:0000313" key="2">
    <source>
        <dbReference type="EMBL" id="WIF97501.1"/>
    </source>
</evidence>
<sequence length="293" mass="34278">METELVTLRKLTADDYNALQNMQTGMEDDYVVRIFHNLLERENNVMYGLFDQDQMIAISGYTIFSNKFAMLGRLRTDIRYRGKGYGTEILRAIIEELRTIPSIEFISANTQLHNFSARKALTKLDLPHITTLHPFILKDPSLVKGTKGKVWDTIESVQEKRQFLQSLKENALGAFPYEAYYPLPFDDSLLTDEYLQDGTFYVNEDQTRFLFCKIDQKGNLYLNTKYFWNDHFQQPGLFETILHEWSKHEEIYGAWIDVSKEAADTFSIDAFETQDPWLLYGFKLHEHKTGNCQ</sequence>
<organism evidence="2 3">
    <name type="scientific">Pontibacillus chungwhensis</name>
    <dbReference type="NCBI Taxonomy" id="265426"/>
    <lineage>
        <taxon>Bacteria</taxon>
        <taxon>Bacillati</taxon>
        <taxon>Bacillota</taxon>
        <taxon>Bacilli</taxon>
        <taxon>Bacillales</taxon>
        <taxon>Bacillaceae</taxon>
        <taxon>Pontibacillus</taxon>
    </lineage>
</organism>
<dbReference type="InterPro" id="IPR016181">
    <property type="entry name" value="Acyl_CoA_acyltransferase"/>
</dbReference>
<gene>
    <name evidence="2" type="ORF">QNI29_17470</name>
</gene>
<dbReference type="InterPro" id="IPR000182">
    <property type="entry name" value="GNAT_dom"/>
</dbReference>
<accession>A0ABY8UXM4</accession>
<dbReference type="SUPFAM" id="SSF55729">
    <property type="entry name" value="Acyl-CoA N-acyltransferases (Nat)"/>
    <property type="match status" value="1"/>
</dbReference>
<dbReference type="PROSITE" id="PS51186">
    <property type="entry name" value="GNAT"/>
    <property type="match status" value="1"/>
</dbReference>
<dbReference type="EMBL" id="CP126446">
    <property type="protein sequence ID" value="WIF97501.1"/>
    <property type="molecule type" value="Genomic_DNA"/>
</dbReference>
<protein>
    <submittedName>
        <fullName evidence="2">GNAT family N-acetyltransferase</fullName>
    </submittedName>
</protein>
<evidence type="ECO:0000259" key="1">
    <source>
        <dbReference type="PROSITE" id="PS51186"/>
    </source>
</evidence>
<feature type="domain" description="N-acetyltransferase" evidence="1">
    <location>
        <begin position="6"/>
        <end position="165"/>
    </location>
</feature>
<dbReference type="Proteomes" id="UP001236652">
    <property type="component" value="Chromosome"/>
</dbReference>
<reference evidence="2 3" key="1">
    <citation type="submission" date="2023-05" db="EMBL/GenBank/DDBJ databases">
        <title>Comparative genomics reveals the evidence of polycyclic aromatic hydrocarbons degradation in moderately halophilic genus Pontibacillus.</title>
        <authorList>
            <person name="Yang H."/>
            <person name="Qian Z."/>
        </authorList>
    </citation>
    <scope>NUCLEOTIDE SEQUENCE [LARGE SCALE GENOMIC DNA]</scope>
    <source>
        <strain evidence="3">HN14</strain>
    </source>
</reference>
<keyword evidence="3" id="KW-1185">Reference proteome</keyword>
<dbReference type="Gene3D" id="3.40.630.30">
    <property type="match status" value="1"/>
</dbReference>
<dbReference type="RefSeq" id="WP_231418971.1">
    <property type="nucleotide sequence ID" value="NZ_CP126446.1"/>
</dbReference>
<proteinExistence type="predicted"/>